<sequence length="431" mass="47173">MLRHEGKSSLINIGVSMYRKWSKTLLIAISTTALAFGIPNSASAQMSESLNDLLGIAVQNYMQNIEDAYGYPYSNLTEAYLNTLLQSNDQENQQKALASSQAASDLVCFQESSLDIVSASVESSILSSEAIDGAVQVAVLETKTIESHSSDGSTITRYDGETEDLTSIWQDIHILTLSTSSEDSYTVISDQLVDYSEYLQTNDPVAFAKKHSKGQNLFGVDSDLPYSNSDSIPDTQYENDLPNDASPQPRATQISEGRMLRYVDTWTTGPVDSFNPEYPIFSSGGNCTNFVSQAVHEGGQALVPYNFLTKRSASVWSYDTAANDSSWTWSSADYNHQFMLNHSGSFATADSPFVAPIGSIIYYDWIDDDGANNPDGAFDHANIVVGVSNSGIRYISQKSPLRSNMPYNEFIFNAVAQGHSAINTSVLKIDY</sequence>
<dbReference type="Proteomes" id="UP000812844">
    <property type="component" value="Unassembled WGS sequence"/>
</dbReference>
<evidence type="ECO:0000313" key="4">
    <source>
        <dbReference type="Proteomes" id="UP000812844"/>
    </source>
</evidence>
<reference evidence="3 4" key="1">
    <citation type="submission" date="2021-05" db="EMBL/GenBank/DDBJ databases">
        <title>Phylogenetic classification of ten novel species belonging to the genus Bifidobacterium comprising B. colchicus sp. nov., B. abeli sp. nov., B. bicoloris sp. nov., B. guerezis sp. nov., B. rosaliae sp. nov., B. santillanensis sp. nov., B. argentati sp. nov., B. amazzoni sp. nov., B. pluviali sp. nov., and B. pinnaculum sp. nov.</title>
        <authorList>
            <person name="Lugli G.A."/>
            <person name="Ruiz Garcia L."/>
            <person name="Margolles A."/>
            <person name="Ventura M."/>
        </authorList>
    </citation>
    <scope>NUCLEOTIDE SEQUENCE [LARGE SCALE GENOMIC DNA]</scope>
    <source>
        <strain evidence="3 4">6T3</strain>
    </source>
</reference>
<accession>A0ABS6WB79</accession>
<dbReference type="Pfam" id="PF12671">
    <property type="entry name" value="Amidase_6"/>
    <property type="match status" value="1"/>
</dbReference>
<dbReference type="EMBL" id="JAHBBD010000035">
    <property type="protein sequence ID" value="MBW3083745.1"/>
    <property type="molecule type" value="Genomic_DNA"/>
</dbReference>
<proteinExistence type="predicted"/>
<dbReference type="PANTHER" id="PTHR40032:SF1">
    <property type="entry name" value="EXPORTED PROTEIN"/>
    <property type="match status" value="1"/>
</dbReference>
<evidence type="ECO:0000313" key="3">
    <source>
        <dbReference type="EMBL" id="MBW3083745.1"/>
    </source>
</evidence>
<gene>
    <name evidence="3" type="ORF">KIH73_10355</name>
</gene>
<evidence type="ECO:0000259" key="2">
    <source>
        <dbReference type="Pfam" id="PF12671"/>
    </source>
</evidence>
<dbReference type="InterPro" id="IPR024301">
    <property type="entry name" value="Amidase_6"/>
</dbReference>
<name>A0ABS6WB79_9BIFI</name>
<dbReference type="PANTHER" id="PTHR40032">
    <property type="entry name" value="EXPORTED PROTEIN-RELATED"/>
    <property type="match status" value="1"/>
</dbReference>
<feature type="compositionally biased region" description="Polar residues" evidence="1">
    <location>
        <begin position="225"/>
        <end position="238"/>
    </location>
</feature>
<protein>
    <submittedName>
        <fullName evidence="3">Amidase domain-containing protein</fullName>
    </submittedName>
</protein>
<evidence type="ECO:0000256" key="1">
    <source>
        <dbReference type="SAM" id="MobiDB-lite"/>
    </source>
</evidence>
<feature type="domain" description="Putative amidase" evidence="2">
    <location>
        <begin position="258"/>
        <end position="406"/>
    </location>
</feature>
<feature type="compositionally biased region" description="Polar residues" evidence="1">
    <location>
        <begin position="245"/>
        <end position="254"/>
    </location>
</feature>
<keyword evidence="4" id="KW-1185">Reference proteome</keyword>
<comment type="caution">
    <text evidence="3">The sequence shown here is derived from an EMBL/GenBank/DDBJ whole genome shotgun (WGS) entry which is preliminary data.</text>
</comment>
<organism evidence="3 4">
    <name type="scientific">Bifidobacterium phasiani</name>
    <dbReference type="NCBI Taxonomy" id="2834431"/>
    <lineage>
        <taxon>Bacteria</taxon>
        <taxon>Bacillati</taxon>
        <taxon>Actinomycetota</taxon>
        <taxon>Actinomycetes</taxon>
        <taxon>Bifidobacteriales</taxon>
        <taxon>Bifidobacteriaceae</taxon>
        <taxon>Bifidobacterium</taxon>
    </lineage>
</organism>
<feature type="region of interest" description="Disordered" evidence="1">
    <location>
        <begin position="224"/>
        <end position="254"/>
    </location>
</feature>
<dbReference type="RefSeq" id="WP_219083227.1">
    <property type="nucleotide sequence ID" value="NZ_JAHBBD010000035.1"/>
</dbReference>